<reference evidence="2 3" key="1">
    <citation type="submission" date="2019-05" db="EMBL/GenBank/DDBJ databases">
        <title>Mikania micrantha, genome provides insights into the molecular mechanism of rapid growth.</title>
        <authorList>
            <person name="Liu B."/>
        </authorList>
    </citation>
    <scope>NUCLEOTIDE SEQUENCE [LARGE SCALE GENOMIC DNA]</scope>
    <source>
        <strain evidence="2">NLD-2019</strain>
        <tissue evidence="2">Leaf</tissue>
    </source>
</reference>
<sequence>MAYNDDGYMWDQEHTTYFPVAYQDPVSFSSYDRYGVDTNYDTYNVSVFNEPKSIDYDYDYDYNIDYDYRYCYNYDYDYGNSHNWYSSSDPTINYFAHSYIKPKLISYEPIACDTNHYVSYHTQYSISNSQEDSGFNEPEFEEYDPTPYGGGYDIVSVYGKPLLPSDQTCYPRSKQKPIGPMATPSSTSQPEP</sequence>
<dbReference type="GO" id="GO:0070300">
    <property type="term" value="F:phosphatidic acid binding"/>
    <property type="evidence" value="ECO:0007669"/>
    <property type="project" value="InterPro"/>
</dbReference>
<proteinExistence type="predicted"/>
<dbReference type="PANTHER" id="PTHR33971:SF3">
    <property type="entry name" value="UBIQUITIN CARBOXYL-TERMINAL HYDROLASE 36"/>
    <property type="match status" value="1"/>
</dbReference>
<evidence type="ECO:0000313" key="2">
    <source>
        <dbReference type="EMBL" id="KAD3337916.1"/>
    </source>
</evidence>
<dbReference type="EMBL" id="SZYD01000016">
    <property type="protein sequence ID" value="KAD3337916.1"/>
    <property type="molecule type" value="Genomic_DNA"/>
</dbReference>
<keyword evidence="3" id="KW-1185">Reference proteome</keyword>
<feature type="region of interest" description="Disordered" evidence="1">
    <location>
        <begin position="166"/>
        <end position="192"/>
    </location>
</feature>
<evidence type="ECO:0000256" key="1">
    <source>
        <dbReference type="SAM" id="MobiDB-lite"/>
    </source>
</evidence>
<dbReference type="Proteomes" id="UP000326396">
    <property type="component" value="Linkage Group LG6"/>
</dbReference>
<accession>A0A5N6MBY5</accession>
<gene>
    <name evidence="2" type="ORF">E3N88_33437</name>
</gene>
<name>A0A5N6MBY5_9ASTR</name>
<dbReference type="PANTHER" id="PTHR33971">
    <property type="entry name" value="OS06G0232000 PROTEIN"/>
    <property type="match status" value="1"/>
</dbReference>
<organism evidence="2 3">
    <name type="scientific">Mikania micrantha</name>
    <name type="common">bitter vine</name>
    <dbReference type="NCBI Taxonomy" id="192012"/>
    <lineage>
        <taxon>Eukaryota</taxon>
        <taxon>Viridiplantae</taxon>
        <taxon>Streptophyta</taxon>
        <taxon>Embryophyta</taxon>
        <taxon>Tracheophyta</taxon>
        <taxon>Spermatophyta</taxon>
        <taxon>Magnoliopsida</taxon>
        <taxon>eudicotyledons</taxon>
        <taxon>Gunneridae</taxon>
        <taxon>Pentapetalae</taxon>
        <taxon>asterids</taxon>
        <taxon>campanulids</taxon>
        <taxon>Asterales</taxon>
        <taxon>Asteraceae</taxon>
        <taxon>Asteroideae</taxon>
        <taxon>Heliantheae alliance</taxon>
        <taxon>Eupatorieae</taxon>
        <taxon>Mikania</taxon>
    </lineage>
</organism>
<dbReference type="AlphaFoldDB" id="A0A5N6MBY5"/>
<dbReference type="OrthoDB" id="768992at2759"/>
<dbReference type="InterPro" id="IPR038943">
    <property type="entry name" value="PLDrp1-like"/>
</dbReference>
<dbReference type="GO" id="GO:0004674">
    <property type="term" value="F:protein serine/threonine kinase activity"/>
    <property type="evidence" value="ECO:0007669"/>
    <property type="project" value="TreeGrafter"/>
</dbReference>
<protein>
    <submittedName>
        <fullName evidence="2">Uncharacterized protein</fullName>
    </submittedName>
</protein>
<evidence type="ECO:0000313" key="3">
    <source>
        <dbReference type="Proteomes" id="UP000326396"/>
    </source>
</evidence>
<comment type="caution">
    <text evidence="2">The sequence shown here is derived from an EMBL/GenBank/DDBJ whole genome shotgun (WGS) entry which is preliminary data.</text>
</comment>
<feature type="compositionally biased region" description="Polar residues" evidence="1">
    <location>
        <begin position="183"/>
        <end position="192"/>
    </location>
</feature>